<dbReference type="Proteomes" id="UP000568380">
    <property type="component" value="Unassembled WGS sequence"/>
</dbReference>
<proteinExistence type="predicted"/>
<protein>
    <submittedName>
        <fullName evidence="2">Uncharacterized protein</fullName>
    </submittedName>
</protein>
<comment type="caution">
    <text evidence="2">The sequence shown here is derived from an EMBL/GenBank/DDBJ whole genome shotgun (WGS) entry which is preliminary data.</text>
</comment>
<feature type="compositionally biased region" description="Polar residues" evidence="1">
    <location>
        <begin position="17"/>
        <end position="31"/>
    </location>
</feature>
<dbReference type="AlphaFoldDB" id="A0A7W8A9W5"/>
<dbReference type="EMBL" id="JACHIN010000013">
    <property type="protein sequence ID" value="MBB5082337.1"/>
    <property type="molecule type" value="Genomic_DNA"/>
</dbReference>
<name>A0A7W8A9W5_9ACTN</name>
<organism evidence="2 3">
    <name type="scientific">Nonomuraea endophytica</name>
    <dbReference type="NCBI Taxonomy" id="714136"/>
    <lineage>
        <taxon>Bacteria</taxon>
        <taxon>Bacillati</taxon>
        <taxon>Actinomycetota</taxon>
        <taxon>Actinomycetes</taxon>
        <taxon>Streptosporangiales</taxon>
        <taxon>Streptosporangiaceae</taxon>
        <taxon>Nonomuraea</taxon>
    </lineage>
</organism>
<accession>A0A7W8A9W5</accession>
<feature type="region of interest" description="Disordered" evidence="1">
    <location>
        <begin position="74"/>
        <end position="147"/>
    </location>
</feature>
<sequence>MADIGRTSKNLNHHTLIRSQRQFRSTVTRPFQANPEPPEVMIISCPQGRRLVSVLKPVPVAFQRDDLGMISQAPGGHGATRRAAAGSGPGRPAPAGWFPDRRKRRPGQASGFFTRWDSTSKPAGRGRLGRGGGPGVRGQRSPHGHRWRSRLGLSVSLAPPAATCDIPAARCAVDELDLGQRRYHSPLSRANACRAAVVISWSGPSTASMRSATCAYSALACASAPAASYVEDRPNQVINLSGWSAPTTRSWAVSVCSNCSIA</sequence>
<evidence type="ECO:0000313" key="3">
    <source>
        <dbReference type="Proteomes" id="UP000568380"/>
    </source>
</evidence>
<keyword evidence="3" id="KW-1185">Reference proteome</keyword>
<feature type="region of interest" description="Disordered" evidence="1">
    <location>
        <begin position="1"/>
        <end position="35"/>
    </location>
</feature>
<reference evidence="2 3" key="1">
    <citation type="submission" date="2020-08" db="EMBL/GenBank/DDBJ databases">
        <title>Genomic Encyclopedia of Type Strains, Phase IV (KMG-IV): sequencing the most valuable type-strain genomes for metagenomic binning, comparative biology and taxonomic classification.</title>
        <authorList>
            <person name="Goeker M."/>
        </authorList>
    </citation>
    <scope>NUCLEOTIDE SEQUENCE [LARGE SCALE GENOMIC DNA]</scope>
    <source>
        <strain evidence="2 3">DSM 45385</strain>
    </source>
</reference>
<gene>
    <name evidence="2" type="ORF">HNR40_007832</name>
</gene>
<evidence type="ECO:0000256" key="1">
    <source>
        <dbReference type="SAM" id="MobiDB-lite"/>
    </source>
</evidence>
<evidence type="ECO:0000313" key="2">
    <source>
        <dbReference type="EMBL" id="MBB5082337.1"/>
    </source>
</evidence>